<feature type="domain" description="B box-type" evidence="3">
    <location>
        <begin position="15"/>
        <end position="56"/>
    </location>
</feature>
<keyword evidence="1" id="KW-0863">Zinc-finger</keyword>
<feature type="coiled-coil region" evidence="2">
    <location>
        <begin position="73"/>
        <end position="158"/>
    </location>
</feature>
<reference evidence="4 5" key="1">
    <citation type="submission" date="2020-06" db="EMBL/GenBank/DDBJ databases">
        <authorList>
            <person name="Li R."/>
            <person name="Bekaert M."/>
        </authorList>
    </citation>
    <scope>NUCLEOTIDE SEQUENCE [LARGE SCALE GENOMIC DNA]</scope>
    <source>
        <strain evidence="5">wild</strain>
    </source>
</reference>
<keyword evidence="1" id="KW-0479">Metal-binding</keyword>
<dbReference type="PANTHER" id="PTHR25462">
    <property type="entry name" value="BONUS, ISOFORM C-RELATED"/>
    <property type="match status" value="1"/>
</dbReference>
<evidence type="ECO:0000256" key="1">
    <source>
        <dbReference type="PROSITE-ProRule" id="PRU00024"/>
    </source>
</evidence>
<dbReference type="InterPro" id="IPR047153">
    <property type="entry name" value="TRIM45/56/19-like"/>
</dbReference>
<dbReference type="PROSITE" id="PS50119">
    <property type="entry name" value="ZF_BBOX"/>
    <property type="match status" value="1"/>
</dbReference>
<dbReference type="SUPFAM" id="SSF101898">
    <property type="entry name" value="NHL repeat"/>
    <property type="match status" value="1"/>
</dbReference>
<sequence>MADDMFEREEGCKSPKPLRCRFHETEEYTIYCKDCKDFMCFKCIGQLHQKHDLGQLQGADEDIRKEMEDMLFENKYAEQLNSLNDKVSDKEKELVKDEESLKREIRTSVDKMKQNIDLAEKRLLSRLRNAFESYQISLQEQKTNINNLQTEIANLCIDKLPEFKLDHIINSLSEMKLCCSTCDKIINHPKPGFQPTVEFSIGNVILSDGNHEGDVSALPSCSDVSIQTDFSDDSDTEWFDAEEMEEEDFIETSSDEVADEYPIKFQLRQNIKLVRKIVPFSEKDAWIIANRKLLKIIDHSLQDGVYADKVDDIVVLKDGCVLVLCSDESFVMKLLPNKRLVRFADVGINCTYIGCNPYSICIKDNIVVTYNWSITGNKHCGYTCCNHIIWMNTDGIVTERSLFSKNVWKRPCSIQNLESGVCVLYRVDNESNLHCIELLEAKSDKCNKLYCFKGIYGFNPEKNFECKGMCVDKAGNTLVSDYRHHSVYVLDKELKYKKTLFDARNGLDKPAAIGMFNNHLWVADENQIFIFNYECVGNS</sequence>
<dbReference type="Gene3D" id="2.120.10.30">
    <property type="entry name" value="TolB, C-terminal domain"/>
    <property type="match status" value="1"/>
</dbReference>
<evidence type="ECO:0000259" key="3">
    <source>
        <dbReference type="PROSITE" id="PS50119"/>
    </source>
</evidence>
<dbReference type="SUPFAM" id="SSF57845">
    <property type="entry name" value="B-box zinc-binding domain"/>
    <property type="match status" value="1"/>
</dbReference>
<evidence type="ECO:0000313" key="5">
    <source>
        <dbReference type="Proteomes" id="UP000507470"/>
    </source>
</evidence>
<evidence type="ECO:0000313" key="4">
    <source>
        <dbReference type="EMBL" id="CAC5361605.1"/>
    </source>
</evidence>
<keyword evidence="5" id="KW-1185">Reference proteome</keyword>
<proteinExistence type="predicted"/>
<dbReference type="PANTHER" id="PTHR25462:SF296">
    <property type="entry name" value="MEIOTIC P26, ISOFORM F"/>
    <property type="match status" value="1"/>
</dbReference>
<dbReference type="EMBL" id="CACVKT020000630">
    <property type="protein sequence ID" value="CAC5361605.1"/>
    <property type="molecule type" value="Genomic_DNA"/>
</dbReference>
<dbReference type="OrthoDB" id="6067919at2759"/>
<dbReference type="InterPro" id="IPR000315">
    <property type="entry name" value="Znf_B-box"/>
</dbReference>
<dbReference type="Pfam" id="PF00643">
    <property type="entry name" value="zf-B_box"/>
    <property type="match status" value="1"/>
</dbReference>
<dbReference type="GO" id="GO:0008270">
    <property type="term" value="F:zinc ion binding"/>
    <property type="evidence" value="ECO:0007669"/>
    <property type="project" value="UniProtKB-KW"/>
</dbReference>
<dbReference type="InterPro" id="IPR011042">
    <property type="entry name" value="6-blade_b-propeller_TolB-like"/>
</dbReference>
<dbReference type="Proteomes" id="UP000507470">
    <property type="component" value="Unassembled WGS sequence"/>
</dbReference>
<evidence type="ECO:0000256" key="2">
    <source>
        <dbReference type="SAM" id="Coils"/>
    </source>
</evidence>
<keyword evidence="1" id="KW-0862">Zinc</keyword>
<dbReference type="Gene3D" id="3.30.160.60">
    <property type="entry name" value="Classic Zinc Finger"/>
    <property type="match status" value="1"/>
</dbReference>
<dbReference type="AlphaFoldDB" id="A0A6J8A5N6"/>
<organism evidence="4 5">
    <name type="scientific">Mytilus coruscus</name>
    <name type="common">Sea mussel</name>
    <dbReference type="NCBI Taxonomy" id="42192"/>
    <lineage>
        <taxon>Eukaryota</taxon>
        <taxon>Metazoa</taxon>
        <taxon>Spiralia</taxon>
        <taxon>Lophotrochozoa</taxon>
        <taxon>Mollusca</taxon>
        <taxon>Bivalvia</taxon>
        <taxon>Autobranchia</taxon>
        <taxon>Pteriomorphia</taxon>
        <taxon>Mytilida</taxon>
        <taxon>Mytiloidea</taxon>
        <taxon>Mytilidae</taxon>
        <taxon>Mytilinae</taxon>
        <taxon>Mytilus</taxon>
    </lineage>
</organism>
<protein>
    <recommendedName>
        <fullName evidence="3">B box-type domain-containing protein</fullName>
    </recommendedName>
</protein>
<keyword evidence="2" id="KW-0175">Coiled coil</keyword>
<name>A0A6J8A5N6_MYTCO</name>
<gene>
    <name evidence="4" type="ORF">MCOR_3690</name>
</gene>
<accession>A0A6J8A5N6</accession>